<comment type="similarity">
    <text evidence="3 9">Belongs to the cytochrome P450 family.</text>
</comment>
<dbReference type="CDD" id="cd11065">
    <property type="entry name" value="CYP64-like"/>
    <property type="match status" value="1"/>
</dbReference>
<keyword evidence="7 9" id="KW-0408">Iron</keyword>
<dbReference type="PANTHER" id="PTHR46300:SF7">
    <property type="entry name" value="P450, PUTATIVE (EUROFUNG)-RELATED"/>
    <property type="match status" value="1"/>
</dbReference>
<sequence length="515" mass="58024">MPSLLASVSIFVAIFVLPVMGLKRVLDRRRRKALLHYHPGPPPSGLITGHLSDMPAKKPWITYTAWTKQYGDVIHLEALGDHIILINSFEAANDLLEKRSRIYSNRPHVHAGEISGWMFNLTFLPHTDEWRRARRTYQQNFRPDAVRAMAPMITDAIGQLTKQLLAKPQNFADHILVLSAGISLKAMFGITVKSSDDPLLPLAVEAIHTLDGVWVPNFIIITAVCPFIRYVPKWVPLLGSTRAFIDRTRECLRELQRAPLERAMADIKAGRENNSIMGDALRKLISEGGSVDSPEFARTRDMASTTYVASADTFLSSVKTFFLAMARNPICQEKAQKEIDEIVGRGRLPSFEDRKSLPYVEAVYREVMRWHPAIPIGPAHATSEDDMYNGHYIPKGALILPNIWAMTRDERRYKNPDDFIPERFLDVDGKLNKDDVVLAFGFGRRICVGRHFGDAVVWMTIASVLACFKIAKDKDENGREIDVPEKYSDGPGQFSYPLPFKCAITPRYPGVEALV</sequence>
<comment type="caution">
    <text evidence="10">The sequence shown here is derived from an EMBL/GenBank/DDBJ whole genome shotgun (WGS) entry which is preliminary data.</text>
</comment>
<evidence type="ECO:0000313" key="10">
    <source>
        <dbReference type="EMBL" id="KAL0578091.1"/>
    </source>
</evidence>
<dbReference type="PRINTS" id="PR00385">
    <property type="entry name" value="P450"/>
</dbReference>
<dbReference type="PRINTS" id="PR00463">
    <property type="entry name" value="EP450I"/>
</dbReference>
<keyword evidence="11" id="KW-1185">Reference proteome</keyword>
<dbReference type="Gene3D" id="1.10.630.10">
    <property type="entry name" value="Cytochrome P450"/>
    <property type="match status" value="1"/>
</dbReference>
<evidence type="ECO:0000256" key="6">
    <source>
        <dbReference type="ARBA" id="ARBA00023002"/>
    </source>
</evidence>
<dbReference type="PROSITE" id="PS00086">
    <property type="entry name" value="CYTOCHROME_P450"/>
    <property type="match status" value="1"/>
</dbReference>
<dbReference type="SUPFAM" id="SSF48264">
    <property type="entry name" value="Cytochrome P450"/>
    <property type="match status" value="1"/>
</dbReference>
<dbReference type="InterPro" id="IPR017972">
    <property type="entry name" value="Cyt_P450_CS"/>
</dbReference>
<dbReference type="InterPro" id="IPR036396">
    <property type="entry name" value="Cyt_P450_sf"/>
</dbReference>
<reference evidence="10 11" key="1">
    <citation type="submission" date="2024-02" db="EMBL/GenBank/DDBJ databases">
        <title>A draft genome for the cacao thread blight pathogen Marasmius crinis-equi.</title>
        <authorList>
            <person name="Cohen S.P."/>
            <person name="Baruah I.K."/>
            <person name="Amoako-Attah I."/>
            <person name="Bukari Y."/>
            <person name="Meinhardt L.W."/>
            <person name="Bailey B.A."/>
        </authorList>
    </citation>
    <scope>NUCLEOTIDE SEQUENCE [LARGE SCALE GENOMIC DNA]</scope>
    <source>
        <strain evidence="10 11">GH-76</strain>
    </source>
</reference>
<accession>A0ABR3FSC1</accession>
<dbReference type="InterPro" id="IPR050364">
    <property type="entry name" value="Cytochrome_P450_fung"/>
</dbReference>
<keyword evidence="5 9" id="KW-0479">Metal-binding</keyword>
<keyword evidence="6 9" id="KW-0560">Oxidoreductase</keyword>
<evidence type="ECO:0000256" key="4">
    <source>
        <dbReference type="ARBA" id="ARBA00022617"/>
    </source>
</evidence>
<evidence type="ECO:0000313" key="11">
    <source>
        <dbReference type="Proteomes" id="UP001465976"/>
    </source>
</evidence>
<organism evidence="10 11">
    <name type="scientific">Marasmius crinis-equi</name>
    <dbReference type="NCBI Taxonomy" id="585013"/>
    <lineage>
        <taxon>Eukaryota</taxon>
        <taxon>Fungi</taxon>
        <taxon>Dikarya</taxon>
        <taxon>Basidiomycota</taxon>
        <taxon>Agaricomycotina</taxon>
        <taxon>Agaricomycetes</taxon>
        <taxon>Agaricomycetidae</taxon>
        <taxon>Agaricales</taxon>
        <taxon>Marasmiineae</taxon>
        <taxon>Marasmiaceae</taxon>
        <taxon>Marasmius</taxon>
    </lineage>
</organism>
<name>A0ABR3FSC1_9AGAR</name>
<keyword evidence="4 9" id="KW-0349">Heme</keyword>
<evidence type="ECO:0000256" key="3">
    <source>
        <dbReference type="ARBA" id="ARBA00010617"/>
    </source>
</evidence>
<comment type="pathway">
    <text evidence="2">Secondary metabolite biosynthesis.</text>
</comment>
<dbReference type="InterPro" id="IPR001128">
    <property type="entry name" value="Cyt_P450"/>
</dbReference>
<proteinExistence type="inferred from homology"/>
<dbReference type="PANTHER" id="PTHR46300">
    <property type="entry name" value="P450, PUTATIVE (EUROFUNG)-RELATED-RELATED"/>
    <property type="match status" value="1"/>
</dbReference>
<evidence type="ECO:0000256" key="8">
    <source>
        <dbReference type="ARBA" id="ARBA00023033"/>
    </source>
</evidence>
<evidence type="ECO:0000256" key="1">
    <source>
        <dbReference type="ARBA" id="ARBA00001971"/>
    </source>
</evidence>
<protein>
    <submittedName>
        <fullName evidence="10">Cytochrome p450</fullName>
    </submittedName>
</protein>
<dbReference type="InterPro" id="IPR002401">
    <property type="entry name" value="Cyt_P450_E_grp-I"/>
</dbReference>
<dbReference type="Pfam" id="PF00067">
    <property type="entry name" value="p450"/>
    <property type="match status" value="1"/>
</dbReference>
<dbReference type="EMBL" id="JBAHYK010000120">
    <property type="protein sequence ID" value="KAL0578091.1"/>
    <property type="molecule type" value="Genomic_DNA"/>
</dbReference>
<keyword evidence="8 9" id="KW-0503">Monooxygenase</keyword>
<comment type="cofactor">
    <cofactor evidence="1">
        <name>heme</name>
        <dbReference type="ChEBI" id="CHEBI:30413"/>
    </cofactor>
</comment>
<gene>
    <name evidence="10" type="primary">Cyp2ab1_1</name>
    <name evidence="10" type="ORF">V5O48_003909</name>
</gene>
<evidence type="ECO:0000256" key="5">
    <source>
        <dbReference type="ARBA" id="ARBA00022723"/>
    </source>
</evidence>
<evidence type="ECO:0000256" key="9">
    <source>
        <dbReference type="RuleBase" id="RU000461"/>
    </source>
</evidence>
<evidence type="ECO:0000256" key="7">
    <source>
        <dbReference type="ARBA" id="ARBA00023004"/>
    </source>
</evidence>
<evidence type="ECO:0000256" key="2">
    <source>
        <dbReference type="ARBA" id="ARBA00005179"/>
    </source>
</evidence>
<dbReference type="Proteomes" id="UP001465976">
    <property type="component" value="Unassembled WGS sequence"/>
</dbReference>